<dbReference type="EMBL" id="CM035412">
    <property type="protein sequence ID" value="KAH7431969.1"/>
    <property type="molecule type" value="Genomic_DNA"/>
</dbReference>
<reference evidence="2" key="1">
    <citation type="submission" date="2021-08" db="EMBL/GenBank/DDBJ databases">
        <title>WGS assembly of Ceratopteris richardii.</title>
        <authorList>
            <person name="Marchant D.B."/>
            <person name="Chen G."/>
            <person name="Jenkins J."/>
            <person name="Shu S."/>
            <person name="Leebens-Mack J."/>
            <person name="Grimwood J."/>
            <person name="Schmutz J."/>
            <person name="Soltis P."/>
            <person name="Soltis D."/>
            <person name="Chen Z.-H."/>
        </authorList>
    </citation>
    <scope>NUCLEOTIDE SEQUENCE</scope>
    <source>
        <strain evidence="2">Whitten #5841</strain>
        <tissue evidence="2">Leaf</tissue>
    </source>
</reference>
<gene>
    <name evidence="2" type="ORF">KP509_07G001600</name>
</gene>
<feature type="compositionally biased region" description="Basic and acidic residues" evidence="1">
    <location>
        <begin position="13"/>
        <end position="22"/>
    </location>
</feature>
<proteinExistence type="predicted"/>
<dbReference type="Proteomes" id="UP000825935">
    <property type="component" value="Chromosome 7"/>
</dbReference>
<keyword evidence="3" id="KW-1185">Reference proteome</keyword>
<evidence type="ECO:0000256" key="1">
    <source>
        <dbReference type="SAM" id="MobiDB-lite"/>
    </source>
</evidence>
<feature type="region of interest" description="Disordered" evidence="1">
    <location>
        <begin position="1"/>
        <end position="22"/>
    </location>
</feature>
<evidence type="ECO:0000313" key="2">
    <source>
        <dbReference type="EMBL" id="KAH7431969.1"/>
    </source>
</evidence>
<accession>A0A8T2UHT4</accession>
<feature type="compositionally biased region" description="Polar residues" evidence="1">
    <location>
        <begin position="1"/>
        <end position="10"/>
    </location>
</feature>
<evidence type="ECO:0000313" key="3">
    <source>
        <dbReference type="Proteomes" id="UP000825935"/>
    </source>
</evidence>
<protein>
    <submittedName>
        <fullName evidence="2">Uncharacterized protein</fullName>
    </submittedName>
</protein>
<sequence>MGTVGMSTTAIAERGREREGWQHLEDWTAQQVAGRVDGLMAAQGFHDLSGGGSDLGGCRRRIHAGADDRLGRVERNVWSPTVARTRSERDMDCAIVGPW</sequence>
<comment type="caution">
    <text evidence="2">The sequence shown here is derived from an EMBL/GenBank/DDBJ whole genome shotgun (WGS) entry which is preliminary data.</text>
</comment>
<organism evidence="2 3">
    <name type="scientific">Ceratopteris richardii</name>
    <name type="common">Triangle waterfern</name>
    <dbReference type="NCBI Taxonomy" id="49495"/>
    <lineage>
        <taxon>Eukaryota</taxon>
        <taxon>Viridiplantae</taxon>
        <taxon>Streptophyta</taxon>
        <taxon>Embryophyta</taxon>
        <taxon>Tracheophyta</taxon>
        <taxon>Polypodiopsida</taxon>
        <taxon>Polypodiidae</taxon>
        <taxon>Polypodiales</taxon>
        <taxon>Pteridineae</taxon>
        <taxon>Pteridaceae</taxon>
        <taxon>Parkerioideae</taxon>
        <taxon>Ceratopteris</taxon>
    </lineage>
</organism>
<dbReference type="AlphaFoldDB" id="A0A8T2UHT4"/>
<name>A0A8T2UHT4_CERRI</name>